<protein>
    <submittedName>
        <fullName evidence="1">Uncharacterized protein</fullName>
    </submittedName>
</protein>
<dbReference type="HOGENOM" id="CLU_1472996_0_0_4"/>
<dbReference type="EMBL" id="ACEA01000017">
    <property type="protein sequence ID" value="EEG24507.1"/>
    <property type="molecule type" value="Genomic_DNA"/>
</dbReference>
<sequence>MSGLAAAGLGGGVAGVHFTAEGFGGKQGIEIAAGGSGLAIVLLGSGGIAAGGQAAGKPILPGGVGTQGVGHSFDDVLQLAPAAEAQSTAGIPFPVFFAQLAAVGTVEGVECGGEALVQRVVVAEHGPGEAGLGRAEAGGEALQALGGIGLFAGILADYAVQQGFTAALAVGRGAGERLGQGRA</sequence>
<organism evidence="1 2">
    <name type="scientific">Eikenella corrodens ATCC 23834</name>
    <dbReference type="NCBI Taxonomy" id="546274"/>
    <lineage>
        <taxon>Bacteria</taxon>
        <taxon>Pseudomonadati</taxon>
        <taxon>Pseudomonadota</taxon>
        <taxon>Betaproteobacteria</taxon>
        <taxon>Neisseriales</taxon>
        <taxon>Neisseriaceae</taxon>
        <taxon>Eikenella</taxon>
    </lineage>
</organism>
<accession>C0DUV9</accession>
<evidence type="ECO:0000313" key="2">
    <source>
        <dbReference type="Proteomes" id="UP000005837"/>
    </source>
</evidence>
<name>C0DUV9_EIKCO</name>
<comment type="caution">
    <text evidence="1">The sequence shown here is derived from an EMBL/GenBank/DDBJ whole genome shotgun (WGS) entry which is preliminary data.</text>
</comment>
<evidence type="ECO:0000313" key="1">
    <source>
        <dbReference type="EMBL" id="EEG24507.1"/>
    </source>
</evidence>
<proteinExistence type="predicted"/>
<dbReference type="Proteomes" id="UP000005837">
    <property type="component" value="Unassembled WGS sequence"/>
</dbReference>
<reference evidence="1 2" key="1">
    <citation type="submission" date="2009-01" db="EMBL/GenBank/DDBJ databases">
        <authorList>
            <person name="Fulton L."/>
            <person name="Clifton S."/>
            <person name="Chinwalla A.T."/>
            <person name="Mitreva M."/>
            <person name="Sodergren E."/>
            <person name="Weinstock G."/>
            <person name="Clifton S."/>
            <person name="Dooling D.J."/>
            <person name="Fulton B."/>
            <person name="Minx P."/>
            <person name="Pepin K.H."/>
            <person name="Johnson M."/>
            <person name="Bhonagiri V."/>
            <person name="Nash W.E."/>
            <person name="Mardis E.R."/>
            <person name="Wilson R.K."/>
        </authorList>
    </citation>
    <scope>NUCLEOTIDE SEQUENCE [LARGE SCALE GENOMIC DNA]</scope>
    <source>
        <strain evidence="1 2">ATCC 23834</strain>
    </source>
</reference>
<gene>
    <name evidence="1" type="ORF">EIKCOROL_01147</name>
</gene>
<dbReference type="AlphaFoldDB" id="C0DUV9"/>